<dbReference type="Proteomes" id="UP001153269">
    <property type="component" value="Unassembled WGS sequence"/>
</dbReference>
<keyword evidence="3" id="KW-0732">Signal</keyword>
<dbReference type="InterPro" id="IPR057598">
    <property type="entry name" value="Fn3_PTPRU"/>
</dbReference>
<comment type="subcellular location">
    <subcellularLocation>
        <location evidence="1">Membrane</location>
        <topology evidence="1">Single-pass type I membrane protein</topology>
    </subcellularLocation>
</comment>
<evidence type="ECO:0000313" key="8">
    <source>
        <dbReference type="EMBL" id="CAB1446323.1"/>
    </source>
</evidence>
<evidence type="ECO:0000313" key="9">
    <source>
        <dbReference type="Proteomes" id="UP001153269"/>
    </source>
</evidence>
<evidence type="ECO:0000256" key="5">
    <source>
        <dbReference type="ARBA" id="ARBA00023136"/>
    </source>
</evidence>
<gene>
    <name evidence="8" type="ORF">PLEPLA_LOCUS34052</name>
</gene>
<feature type="domain" description="Receptor-type tyrosine-protein phosphatase U-like Fn3" evidence="7">
    <location>
        <begin position="94"/>
        <end position="121"/>
    </location>
</feature>
<evidence type="ECO:0000256" key="6">
    <source>
        <dbReference type="ARBA" id="ARBA00023180"/>
    </source>
</evidence>
<evidence type="ECO:0000259" key="7">
    <source>
        <dbReference type="Pfam" id="PF23144"/>
    </source>
</evidence>
<dbReference type="AlphaFoldDB" id="A0A9N7VBB3"/>
<dbReference type="EMBL" id="CADEAL010003912">
    <property type="protein sequence ID" value="CAB1446323.1"/>
    <property type="molecule type" value="Genomic_DNA"/>
</dbReference>
<accession>A0A9N7VBB3</accession>
<dbReference type="Pfam" id="PF23144">
    <property type="entry name" value="Fn3_PTPRU"/>
    <property type="match status" value="1"/>
</dbReference>
<proteinExistence type="predicted"/>
<evidence type="ECO:0000256" key="4">
    <source>
        <dbReference type="ARBA" id="ARBA00022989"/>
    </source>
</evidence>
<dbReference type="GO" id="GO:0016020">
    <property type="term" value="C:membrane"/>
    <property type="evidence" value="ECO:0007669"/>
    <property type="project" value="UniProtKB-SubCell"/>
</dbReference>
<comment type="caution">
    <text evidence="8">The sequence shown here is derived from an EMBL/GenBank/DDBJ whole genome shotgun (WGS) entry which is preliminary data.</text>
</comment>
<name>A0A9N7VBB3_PLEPL</name>
<keyword evidence="4" id="KW-1133">Transmembrane helix</keyword>
<evidence type="ECO:0000256" key="2">
    <source>
        <dbReference type="ARBA" id="ARBA00022692"/>
    </source>
</evidence>
<sequence length="182" mass="19912">MVPKRLVCELKPNDPSCPDVAPQPLTHTADPFLRIPTTTRCQEETKTHNVALHHITETSPSKGHAVPCLRYLVQAPADGAIEMKRSPMMPEYESEAPLNETETTITILLKPAQSRGAPISRCVMEARLLGGLTWSLQSGLVPAEWTGPCRVDWSLQSGLVPAEWTGPCRVDLSGRSLLPTAR</sequence>
<keyword evidence="2" id="KW-0812">Transmembrane</keyword>
<keyword evidence="9" id="KW-1185">Reference proteome</keyword>
<protein>
    <recommendedName>
        <fullName evidence="7">Receptor-type tyrosine-protein phosphatase U-like Fn3 domain-containing protein</fullName>
    </recommendedName>
</protein>
<reference evidence="8" key="1">
    <citation type="submission" date="2020-03" db="EMBL/GenBank/DDBJ databases">
        <authorList>
            <person name="Weist P."/>
        </authorList>
    </citation>
    <scope>NUCLEOTIDE SEQUENCE</scope>
</reference>
<evidence type="ECO:0000256" key="1">
    <source>
        <dbReference type="ARBA" id="ARBA00004479"/>
    </source>
</evidence>
<organism evidence="8 9">
    <name type="scientific">Pleuronectes platessa</name>
    <name type="common">European plaice</name>
    <dbReference type="NCBI Taxonomy" id="8262"/>
    <lineage>
        <taxon>Eukaryota</taxon>
        <taxon>Metazoa</taxon>
        <taxon>Chordata</taxon>
        <taxon>Craniata</taxon>
        <taxon>Vertebrata</taxon>
        <taxon>Euteleostomi</taxon>
        <taxon>Actinopterygii</taxon>
        <taxon>Neopterygii</taxon>
        <taxon>Teleostei</taxon>
        <taxon>Neoteleostei</taxon>
        <taxon>Acanthomorphata</taxon>
        <taxon>Carangaria</taxon>
        <taxon>Pleuronectiformes</taxon>
        <taxon>Pleuronectoidei</taxon>
        <taxon>Pleuronectidae</taxon>
        <taxon>Pleuronectes</taxon>
    </lineage>
</organism>
<evidence type="ECO:0000256" key="3">
    <source>
        <dbReference type="ARBA" id="ARBA00022729"/>
    </source>
</evidence>
<keyword evidence="5" id="KW-0472">Membrane</keyword>
<keyword evidence="6" id="KW-0325">Glycoprotein</keyword>